<name>A0A644ZPN3_9ZZZZ</name>
<gene>
    <name evidence="1" type="ORF">SDC9_89601</name>
</gene>
<organism evidence="1">
    <name type="scientific">bioreactor metagenome</name>
    <dbReference type="NCBI Taxonomy" id="1076179"/>
    <lineage>
        <taxon>unclassified sequences</taxon>
        <taxon>metagenomes</taxon>
        <taxon>ecological metagenomes</taxon>
    </lineage>
</organism>
<accession>A0A644ZPN3</accession>
<evidence type="ECO:0000313" key="1">
    <source>
        <dbReference type="EMBL" id="MPM42929.1"/>
    </source>
</evidence>
<sequence length="420" mass="45630">MTGRDIDCFQGFRLPAAGSVMIHEHFTGLEVQVLHMPRKVCPGQAAGSKIVPDRIRFRHLFQEVVSHRSRQPHEDPGKIQPSDRLLRQAADIAAAPCRSKDIPNDNPVDPPLQTPFRAFQMLKIKGLERIDHQIGEDHIGDLRAFENQRSPGILRINHRHQRNTDHGIADHAAGKDAIADGAVALIAEPDAAGTALEIAVGNGDIFAGMIVTEFKNITFDGNGVISGGDGAAADPHVGAAVDIQSVGIGTLQGRIDRDTGYRDPFAAQQPNRIAGRIKNRHAGNRDILTAAKMDQSLRTMQLRPPALSENRILLRRINPPEVIGSAAVDYAEPGDGGMADIDAAEQITVAVAGRLDGFALRIRDRQQRAAQFRSGRKIQFDMIAQGRHAKMMNSRRNKDRAAAGSGGTVDRGLKIREIGD</sequence>
<dbReference type="AlphaFoldDB" id="A0A644ZPN3"/>
<proteinExistence type="predicted"/>
<comment type="caution">
    <text evidence="1">The sequence shown here is derived from an EMBL/GenBank/DDBJ whole genome shotgun (WGS) entry which is preliminary data.</text>
</comment>
<reference evidence="1" key="1">
    <citation type="submission" date="2019-08" db="EMBL/GenBank/DDBJ databases">
        <authorList>
            <person name="Kucharzyk K."/>
            <person name="Murdoch R.W."/>
            <person name="Higgins S."/>
            <person name="Loffler F."/>
        </authorList>
    </citation>
    <scope>NUCLEOTIDE SEQUENCE</scope>
</reference>
<protein>
    <submittedName>
        <fullName evidence="1">Uncharacterized protein</fullName>
    </submittedName>
</protein>
<dbReference type="EMBL" id="VSSQ01009912">
    <property type="protein sequence ID" value="MPM42929.1"/>
    <property type="molecule type" value="Genomic_DNA"/>
</dbReference>